<dbReference type="SUPFAM" id="SSF46785">
    <property type="entry name" value="Winged helix' DNA-binding domain"/>
    <property type="match status" value="1"/>
</dbReference>
<evidence type="ECO:0000313" key="6">
    <source>
        <dbReference type="Proteomes" id="UP000184447"/>
    </source>
</evidence>
<dbReference type="SMART" id="SM00419">
    <property type="entry name" value="HTH_CRP"/>
    <property type="match status" value="1"/>
</dbReference>
<dbReference type="InterPro" id="IPR036390">
    <property type="entry name" value="WH_DNA-bd_sf"/>
</dbReference>
<sequence length="225" mass="26185">MTNFRNEQDNDTLQLLYKVYPVLKKIDDKNNGIIKDNITFRKVSAEEYLPFTTNTCPGFIFVIKGIVNIQKINLNGEETNLYNIESGDLCHEALSCLLNYQPLDILGKALVDSHIAILNFELVEKILLKENDFLQHMYQDIHNKFCLIVENKEKIMHEDLETRLLKLLISKDSKLIYLKHSDIALEIDSTRESVSRKLKYLEKLGYISLTRGKIMIIKDLHELLK</sequence>
<dbReference type="InterPro" id="IPR018490">
    <property type="entry name" value="cNMP-bd_dom_sf"/>
</dbReference>
<proteinExistence type="predicted"/>
<dbReference type="STRING" id="1121316.SAMN02745207_02611"/>
<evidence type="ECO:0000256" key="2">
    <source>
        <dbReference type="ARBA" id="ARBA00023125"/>
    </source>
</evidence>
<keyword evidence="2" id="KW-0238">DNA-binding</keyword>
<dbReference type="SUPFAM" id="SSF51206">
    <property type="entry name" value="cAMP-binding domain-like"/>
    <property type="match status" value="1"/>
</dbReference>
<gene>
    <name evidence="5" type="ORF">SAMN02745207_02611</name>
</gene>
<name>A0A1M5W110_9CLOT</name>
<dbReference type="Pfam" id="PF13545">
    <property type="entry name" value="HTH_Crp_2"/>
    <property type="match status" value="1"/>
</dbReference>
<feature type="domain" description="HTH crp-type" evidence="4">
    <location>
        <begin position="158"/>
        <end position="221"/>
    </location>
</feature>
<protein>
    <submittedName>
        <fullName evidence="5">CRP/FNR family transcriptional regulator, anaerobic regulatory protein</fullName>
    </submittedName>
</protein>
<dbReference type="Gene3D" id="1.10.10.10">
    <property type="entry name" value="Winged helix-like DNA-binding domain superfamily/Winged helix DNA-binding domain"/>
    <property type="match status" value="1"/>
</dbReference>
<keyword evidence="1" id="KW-0805">Transcription regulation</keyword>
<dbReference type="Gene3D" id="2.60.120.10">
    <property type="entry name" value="Jelly Rolls"/>
    <property type="match status" value="1"/>
</dbReference>
<accession>A0A1M5W110</accession>
<keyword evidence="3" id="KW-0804">Transcription</keyword>
<dbReference type="OrthoDB" id="9776746at2"/>
<dbReference type="RefSeq" id="WP_073338861.1">
    <property type="nucleotide sequence ID" value="NZ_FQXM01000014.1"/>
</dbReference>
<evidence type="ECO:0000313" key="5">
    <source>
        <dbReference type="EMBL" id="SHH81185.1"/>
    </source>
</evidence>
<keyword evidence="6" id="KW-1185">Reference proteome</keyword>
<dbReference type="InterPro" id="IPR012318">
    <property type="entry name" value="HTH_CRP"/>
</dbReference>
<evidence type="ECO:0000256" key="1">
    <source>
        <dbReference type="ARBA" id="ARBA00023015"/>
    </source>
</evidence>
<dbReference type="GO" id="GO:0003677">
    <property type="term" value="F:DNA binding"/>
    <property type="evidence" value="ECO:0007669"/>
    <property type="project" value="UniProtKB-KW"/>
</dbReference>
<evidence type="ECO:0000259" key="4">
    <source>
        <dbReference type="PROSITE" id="PS51063"/>
    </source>
</evidence>
<reference evidence="5 6" key="1">
    <citation type="submission" date="2016-11" db="EMBL/GenBank/DDBJ databases">
        <authorList>
            <person name="Jaros S."/>
            <person name="Januszkiewicz K."/>
            <person name="Wedrychowicz H."/>
        </authorList>
    </citation>
    <scope>NUCLEOTIDE SEQUENCE [LARGE SCALE GENOMIC DNA]</scope>
    <source>
        <strain evidence="5 6">DSM 8605</strain>
    </source>
</reference>
<dbReference type="EMBL" id="FQXM01000014">
    <property type="protein sequence ID" value="SHH81185.1"/>
    <property type="molecule type" value="Genomic_DNA"/>
</dbReference>
<dbReference type="AlphaFoldDB" id="A0A1M5W110"/>
<dbReference type="Proteomes" id="UP000184447">
    <property type="component" value="Unassembled WGS sequence"/>
</dbReference>
<dbReference type="GO" id="GO:0006355">
    <property type="term" value="P:regulation of DNA-templated transcription"/>
    <property type="evidence" value="ECO:0007669"/>
    <property type="project" value="InterPro"/>
</dbReference>
<dbReference type="InterPro" id="IPR014710">
    <property type="entry name" value="RmlC-like_jellyroll"/>
</dbReference>
<evidence type="ECO:0000256" key="3">
    <source>
        <dbReference type="ARBA" id="ARBA00023163"/>
    </source>
</evidence>
<organism evidence="5 6">
    <name type="scientific">Clostridium grantii DSM 8605</name>
    <dbReference type="NCBI Taxonomy" id="1121316"/>
    <lineage>
        <taxon>Bacteria</taxon>
        <taxon>Bacillati</taxon>
        <taxon>Bacillota</taxon>
        <taxon>Clostridia</taxon>
        <taxon>Eubacteriales</taxon>
        <taxon>Clostridiaceae</taxon>
        <taxon>Clostridium</taxon>
    </lineage>
</organism>
<dbReference type="InterPro" id="IPR036388">
    <property type="entry name" value="WH-like_DNA-bd_sf"/>
</dbReference>
<dbReference type="PROSITE" id="PS51063">
    <property type="entry name" value="HTH_CRP_2"/>
    <property type="match status" value="1"/>
</dbReference>